<accession>A0ABR4BVS2</accession>
<evidence type="ECO:0000313" key="2">
    <source>
        <dbReference type="EMBL" id="KAL2061735.1"/>
    </source>
</evidence>
<keyword evidence="3" id="KW-1185">Reference proteome</keyword>
<organism evidence="2 3">
    <name type="scientific">Oculimacula yallundae</name>
    <dbReference type="NCBI Taxonomy" id="86028"/>
    <lineage>
        <taxon>Eukaryota</taxon>
        <taxon>Fungi</taxon>
        <taxon>Dikarya</taxon>
        <taxon>Ascomycota</taxon>
        <taxon>Pezizomycotina</taxon>
        <taxon>Leotiomycetes</taxon>
        <taxon>Helotiales</taxon>
        <taxon>Ploettnerulaceae</taxon>
        <taxon>Oculimacula</taxon>
    </lineage>
</organism>
<name>A0ABR4BVS2_9HELO</name>
<feature type="region of interest" description="Disordered" evidence="1">
    <location>
        <begin position="1"/>
        <end position="33"/>
    </location>
</feature>
<feature type="compositionally biased region" description="Basic and acidic residues" evidence="1">
    <location>
        <begin position="12"/>
        <end position="30"/>
    </location>
</feature>
<evidence type="ECO:0000256" key="1">
    <source>
        <dbReference type="SAM" id="MobiDB-lite"/>
    </source>
</evidence>
<dbReference type="Proteomes" id="UP001595075">
    <property type="component" value="Unassembled WGS sequence"/>
</dbReference>
<comment type="caution">
    <text evidence="2">The sequence shown here is derived from an EMBL/GenBank/DDBJ whole genome shotgun (WGS) entry which is preliminary data.</text>
</comment>
<reference evidence="2 3" key="1">
    <citation type="journal article" date="2024" name="Commun. Biol.">
        <title>Comparative genomic analysis of thermophilic fungi reveals convergent evolutionary adaptations and gene losses.</title>
        <authorList>
            <person name="Steindorff A.S."/>
            <person name="Aguilar-Pontes M.V."/>
            <person name="Robinson A.J."/>
            <person name="Andreopoulos B."/>
            <person name="LaButti K."/>
            <person name="Kuo A."/>
            <person name="Mondo S."/>
            <person name="Riley R."/>
            <person name="Otillar R."/>
            <person name="Haridas S."/>
            <person name="Lipzen A."/>
            <person name="Grimwood J."/>
            <person name="Schmutz J."/>
            <person name="Clum A."/>
            <person name="Reid I.D."/>
            <person name="Moisan M.C."/>
            <person name="Butler G."/>
            <person name="Nguyen T.T.M."/>
            <person name="Dewar K."/>
            <person name="Conant G."/>
            <person name="Drula E."/>
            <person name="Henrissat B."/>
            <person name="Hansel C."/>
            <person name="Singer S."/>
            <person name="Hutchinson M.I."/>
            <person name="de Vries R.P."/>
            <person name="Natvig D.O."/>
            <person name="Powell A.J."/>
            <person name="Tsang A."/>
            <person name="Grigoriev I.V."/>
        </authorList>
    </citation>
    <scope>NUCLEOTIDE SEQUENCE [LARGE SCALE GENOMIC DNA]</scope>
    <source>
        <strain evidence="2 3">CBS 494.80</strain>
    </source>
</reference>
<proteinExistence type="predicted"/>
<evidence type="ECO:0000313" key="3">
    <source>
        <dbReference type="Proteomes" id="UP001595075"/>
    </source>
</evidence>
<gene>
    <name evidence="2" type="ORF">VTL71DRAFT_7113</name>
</gene>
<sequence length="94" mass="10545">MPEKVAICQDFSSKDERNGSGPVRQREGERLQGQNRWMTREKADQTQPTLSKVNHGLREDHGNITWAAAGLARQDFDRGSADSIPVIETPRSLI</sequence>
<protein>
    <submittedName>
        <fullName evidence="2">Uncharacterized protein</fullName>
    </submittedName>
</protein>
<dbReference type="EMBL" id="JAZHXI010000018">
    <property type="protein sequence ID" value="KAL2061735.1"/>
    <property type="molecule type" value="Genomic_DNA"/>
</dbReference>